<organism evidence="1 2">
    <name type="scientific">Phytophthora rubi</name>
    <dbReference type="NCBI Taxonomy" id="129364"/>
    <lineage>
        <taxon>Eukaryota</taxon>
        <taxon>Sar</taxon>
        <taxon>Stramenopiles</taxon>
        <taxon>Oomycota</taxon>
        <taxon>Peronosporomycetes</taxon>
        <taxon>Peronosporales</taxon>
        <taxon>Peronosporaceae</taxon>
        <taxon>Phytophthora</taxon>
    </lineage>
</organism>
<dbReference type="AlphaFoldDB" id="A0A6A3J5B8"/>
<gene>
    <name evidence="1" type="ORF">PR001_g22284</name>
</gene>
<dbReference type="EMBL" id="QXFV01002458">
    <property type="protein sequence ID" value="KAE8987585.1"/>
    <property type="molecule type" value="Genomic_DNA"/>
</dbReference>
<proteinExistence type="predicted"/>
<dbReference type="Proteomes" id="UP000429607">
    <property type="component" value="Unassembled WGS sequence"/>
</dbReference>
<sequence>MLDAGYDERNMYLTKMSWPCYDGKEQCLDDWATWPSSVYSSHWRMMYATTVSYLSATHFGGDDMVAHVTSGRKHLQHDNDVYLLVHHQRRPAAEANTVLGVGHHGRLNPAPGRHVTVTVTEFAATGA</sequence>
<evidence type="ECO:0000313" key="1">
    <source>
        <dbReference type="EMBL" id="KAE8987585.1"/>
    </source>
</evidence>
<accession>A0A6A3J5B8</accession>
<name>A0A6A3J5B8_9STRA</name>
<reference evidence="1 2" key="1">
    <citation type="submission" date="2018-09" db="EMBL/GenBank/DDBJ databases">
        <title>Genomic investigation of the strawberry pathogen Phytophthora fragariae indicates pathogenicity is determined by transcriptional variation in three key races.</title>
        <authorList>
            <person name="Adams T.M."/>
            <person name="Armitage A.D."/>
            <person name="Sobczyk M.K."/>
            <person name="Bates H.J."/>
            <person name="Dunwell J.M."/>
            <person name="Nellist C.F."/>
            <person name="Harrison R.J."/>
        </authorList>
    </citation>
    <scope>NUCLEOTIDE SEQUENCE [LARGE SCALE GENOMIC DNA]</scope>
    <source>
        <strain evidence="1 2">SCRP249</strain>
    </source>
</reference>
<comment type="caution">
    <text evidence="1">The sequence shown here is derived from an EMBL/GenBank/DDBJ whole genome shotgun (WGS) entry which is preliminary data.</text>
</comment>
<evidence type="ECO:0000313" key="2">
    <source>
        <dbReference type="Proteomes" id="UP000429607"/>
    </source>
</evidence>
<protein>
    <submittedName>
        <fullName evidence="1">Uncharacterized protein</fullName>
    </submittedName>
</protein>